<reference evidence="3" key="2">
    <citation type="submission" date="2020-11" db="EMBL/GenBank/DDBJ databases">
        <authorList>
            <consortium name="DOE Joint Genome Institute"/>
            <person name="Kuo A."/>
            <person name="Miyauchi S."/>
            <person name="Kiss E."/>
            <person name="Drula E."/>
            <person name="Kohler A."/>
            <person name="Sanchez-Garcia M."/>
            <person name="Andreopoulos B."/>
            <person name="Barry K.W."/>
            <person name="Bonito G."/>
            <person name="Buee M."/>
            <person name="Carver A."/>
            <person name="Chen C."/>
            <person name="Cichocki N."/>
            <person name="Clum A."/>
            <person name="Culley D."/>
            <person name="Crous P.W."/>
            <person name="Fauchery L."/>
            <person name="Girlanda M."/>
            <person name="Hayes R."/>
            <person name="Keri Z."/>
            <person name="Labutti K."/>
            <person name="Lipzen A."/>
            <person name="Lombard V."/>
            <person name="Magnuson J."/>
            <person name="Maillard F."/>
            <person name="Morin E."/>
            <person name="Murat C."/>
            <person name="Nolan M."/>
            <person name="Ohm R."/>
            <person name="Pangilinan J."/>
            <person name="Pereira M."/>
            <person name="Perotto S."/>
            <person name="Peter M."/>
            <person name="Riley R."/>
            <person name="Sitrit Y."/>
            <person name="Stielow B."/>
            <person name="Szollosi G."/>
            <person name="Zifcakova L."/>
            <person name="Stursova M."/>
            <person name="Spatafora J.W."/>
            <person name="Tedersoo L."/>
            <person name="Vaario L.-M."/>
            <person name="Yamada A."/>
            <person name="Yan M."/>
            <person name="Wang P."/>
            <person name="Xu J."/>
            <person name="Bruns T."/>
            <person name="Baldrian P."/>
            <person name="Vilgalys R."/>
            <person name="Henrissat B."/>
            <person name="Grigoriev I.V."/>
            <person name="Hibbett D."/>
            <person name="Nagy L.G."/>
            <person name="Martin F.M."/>
        </authorList>
    </citation>
    <scope>NUCLEOTIDE SEQUENCE</scope>
    <source>
        <strain evidence="3">UH-Tt-Lm1</strain>
    </source>
</reference>
<dbReference type="EMBL" id="WIUZ02000006">
    <property type="protein sequence ID" value="KAF9786191.1"/>
    <property type="molecule type" value="Genomic_DNA"/>
</dbReference>
<dbReference type="AlphaFoldDB" id="A0A9P6HFN0"/>
<comment type="caution">
    <text evidence="3">The sequence shown here is derived from an EMBL/GenBank/DDBJ whole genome shotgun (WGS) entry which is preliminary data.</text>
</comment>
<accession>A0A9P6HFN0</accession>
<sequence>MPLQIGLSEILVILLALIWYHIFGDLIFVAKSYVKRHHTVDGQTAPCFDRLRQVSNRIADCRVVALAEGLSGRLGAIETLRRKCRRGLERYQQENGSETRWFFHSPPRLAAVLQVARDEISQMEKDLYELEKEIINCREQLHARDAQEKSRGG</sequence>
<reference evidence="3" key="1">
    <citation type="journal article" date="2020" name="Nat. Commun.">
        <title>Large-scale genome sequencing of mycorrhizal fungi provides insights into the early evolution of symbiotic traits.</title>
        <authorList>
            <person name="Miyauchi S."/>
            <person name="Kiss E."/>
            <person name="Kuo A."/>
            <person name="Drula E."/>
            <person name="Kohler A."/>
            <person name="Sanchez-Garcia M."/>
            <person name="Morin E."/>
            <person name="Andreopoulos B."/>
            <person name="Barry K.W."/>
            <person name="Bonito G."/>
            <person name="Buee M."/>
            <person name="Carver A."/>
            <person name="Chen C."/>
            <person name="Cichocki N."/>
            <person name="Clum A."/>
            <person name="Culley D."/>
            <person name="Crous P.W."/>
            <person name="Fauchery L."/>
            <person name="Girlanda M."/>
            <person name="Hayes R.D."/>
            <person name="Keri Z."/>
            <person name="LaButti K."/>
            <person name="Lipzen A."/>
            <person name="Lombard V."/>
            <person name="Magnuson J."/>
            <person name="Maillard F."/>
            <person name="Murat C."/>
            <person name="Nolan M."/>
            <person name="Ohm R.A."/>
            <person name="Pangilinan J."/>
            <person name="Pereira M.F."/>
            <person name="Perotto S."/>
            <person name="Peter M."/>
            <person name="Pfister S."/>
            <person name="Riley R."/>
            <person name="Sitrit Y."/>
            <person name="Stielow J.B."/>
            <person name="Szollosi G."/>
            <person name="Zifcakova L."/>
            <person name="Stursova M."/>
            <person name="Spatafora J.W."/>
            <person name="Tedersoo L."/>
            <person name="Vaario L.M."/>
            <person name="Yamada A."/>
            <person name="Yan M."/>
            <person name="Wang P."/>
            <person name="Xu J."/>
            <person name="Bruns T."/>
            <person name="Baldrian P."/>
            <person name="Vilgalys R."/>
            <person name="Dunand C."/>
            <person name="Henrissat B."/>
            <person name="Grigoriev I.V."/>
            <person name="Hibbett D."/>
            <person name="Nagy L.G."/>
            <person name="Martin F.M."/>
        </authorList>
    </citation>
    <scope>NUCLEOTIDE SEQUENCE</scope>
    <source>
        <strain evidence="3">UH-Tt-Lm1</strain>
    </source>
</reference>
<name>A0A9P6HFN0_9AGAM</name>
<evidence type="ECO:0000313" key="3">
    <source>
        <dbReference type="EMBL" id="KAF9786191.1"/>
    </source>
</evidence>
<organism evidence="3 4">
    <name type="scientific">Thelephora terrestris</name>
    <dbReference type="NCBI Taxonomy" id="56493"/>
    <lineage>
        <taxon>Eukaryota</taxon>
        <taxon>Fungi</taxon>
        <taxon>Dikarya</taxon>
        <taxon>Basidiomycota</taxon>
        <taxon>Agaricomycotina</taxon>
        <taxon>Agaricomycetes</taxon>
        <taxon>Thelephorales</taxon>
        <taxon>Thelephoraceae</taxon>
        <taxon>Thelephora</taxon>
    </lineage>
</organism>
<proteinExistence type="predicted"/>
<feature type="coiled-coil region" evidence="1">
    <location>
        <begin position="113"/>
        <end position="140"/>
    </location>
</feature>
<keyword evidence="4" id="KW-1185">Reference proteome</keyword>
<feature type="transmembrane region" description="Helical" evidence="2">
    <location>
        <begin position="6"/>
        <end position="28"/>
    </location>
</feature>
<dbReference type="Proteomes" id="UP000736335">
    <property type="component" value="Unassembled WGS sequence"/>
</dbReference>
<keyword evidence="1" id="KW-0175">Coiled coil</keyword>
<gene>
    <name evidence="3" type="ORF">BJ322DRAFT_1218503</name>
</gene>
<evidence type="ECO:0000256" key="2">
    <source>
        <dbReference type="SAM" id="Phobius"/>
    </source>
</evidence>
<evidence type="ECO:0000256" key="1">
    <source>
        <dbReference type="SAM" id="Coils"/>
    </source>
</evidence>
<protein>
    <submittedName>
        <fullName evidence="3">Uncharacterized protein</fullName>
    </submittedName>
</protein>
<keyword evidence="2" id="KW-0812">Transmembrane</keyword>
<evidence type="ECO:0000313" key="4">
    <source>
        <dbReference type="Proteomes" id="UP000736335"/>
    </source>
</evidence>
<keyword evidence="2" id="KW-1133">Transmembrane helix</keyword>
<keyword evidence="2" id="KW-0472">Membrane</keyword>